<keyword evidence="3" id="KW-1185">Reference proteome</keyword>
<feature type="non-terminal residue" evidence="2">
    <location>
        <position position="1"/>
    </location>
</feature>
<evidence type="ECO:0000313" key="2">
    <source>
        <dbReference type="EMBL" id="GIL63123.1"/>
    </source>
</evidence>
<dbReference type="AlphaFoldDB" id="A0A8J4BJW7"/>
<comment type="caution">
    <text evidence="2">The sequence shown here is derived from an EMBL/GenBank/DDBJ whole genome shotgun (WGS) entry which is preliminary data.</text>
</comment>
<feature type="non-terminal residue" evidence="2">
    <location>
        <position position="128"/>
    </location>
</feature>
<proteinExistence type="predicted"/>
<accession>A0A8J4BJW7</accession>
<evidence type="ECO:0000256" key="1">
    <source>
        <dbReference type="SAM" id="MobiDB-lite"/>
    </source>
</evidence>
<sequence>LRSAGLSYVSSGRVALNAAHSASRRLRERRRRSALLSFPLAVPSSNAAVASASRARAAASPAGPPPVSLPFRTSLPMPSLPPPSPPATAAHAAAAAAARSAASSARVSSDSLAVRKVVTTLPLRNEYS</sequence>
<feature type="region of interest" description="Disordered" evidence="1">
    <location>
        <begin position="51"/>
        <end position="92"/>
    </location>
</feature>
<organism evidence="2 3">
    <name type="scientific">Volvox africanus</name>
    <dbReference type="NCBI Taxonomy" id="51714"/>
    <lineage>
        <taxon>Eukaryota</taxon>
        <taxon>Viridiplantae</taxon>
        <taxon>Chlorophyta</taxon>
        <taxon>core chlorophytes</taxon>
        <taxon>Chlorophyceae</taxon>
        <taxon>CS clade</taxon>
        <taxon>Chlamydomonadales</taxon>
        <taxon>Volvocaceae</taxon>
        <taxon>Volvox</taxon>
    </lineage>
</organism>
<feature type="compositionally biased region" description="Low complexity" evidence="1">
    <location>
        <begin position="51"/>
        <end position="61"/>
    </location>
</feature>
<name>A0A8J4BJW7_9CHLO</name>
<protein>
    <submittedName>
        <fullName evidence="2">Uncharacterized protein</fullName>
    </submittedName>
</protein>
<evidence type="ECO:0000313" key="3">
    <source>
        <dbReference type="Proteomes" id="UP000747399"/>
    </source>
</evidence>
<gene>
    <name evidence="2" type="ORF">Vafri_17249</name>
</gene>
<dbReference type="EMBL" id="BNCO01000055">
    <property type="protein sequence ID" value="GIL63123.1"/>
    <property type="molecule type" value="Genomic_DNA"/>
</dbReference>
<reference evidence="2" key="1">
    <citation type="journal article" date="2021" name="Proc. Natl. Acad. Sci. U.S.A.">
        <title>Three genomes in the algal genus Volvox reveal the fate of a haploid sex-determining region after a transition to homothallism.</title>
        <authorList>
            <person name="Yamamoto K."/>
            <person name="Hamaji T."/>
            <person name="Kawai-Toyooka H."/>
            <person name="Matsuzaki R."/>
            <person name="Takahashi F."/>
            <person name="Nishimura Y."/>
            <person name="Kawachi M."/>
            <person name="Noguchi H."/>
            <person name="Minakuchi Y."/>
            <person name="Umen J.G."/>
            <person name="Toyoda A."/>
            <person name="Nozaki H."/>
        </authorList>
    </citation>
    <scope>NUCLEOTIDE SEQUENCE</scope>
    <source>
        <strain evidence="2">NIES-3780</strain>
    </source>
</reference>
<dbReference type="Proteomes" id="UP000747399">
    <property type="component" value="Unassembled WGS sequence"/>
</dbReference>